<reference evidence="2 3" key="1">
    <citation type="submission" date="2018-04" db="EMBL/GenBank/DDBJ databases">
        <title>Genome sequencing of Flavobacterium sp. HYN0048.</title>
        <authorList>
            <person name="Yi H."/>
            <person name="Baek C."/>
        </authorList>
    </citation>
    <scope>NUCLEOTIDE SEQUENCE [LARGE SCALE GENOMIC DNA]</scope>
    <source>
        <strain evidence="2 3">HYN0048</strain>
    </source>
</reference>
<dbReference type="Proteomes" id="UP000244193">
    <property type="component" value="Chromosome"/>
</dbReference>
<sequence length="83" mass="9771">MMSVVVFAVSGYFFVTDFRETTELNYLIYMSLLVILMLICVVGVMINLPMILRQRRKVKTLIYNSYSSKRIPNKEFDKQLSIH</sequence>
<proteinExistence type="predicted"/>
<feature type="transmembrane region" description="Helical" evidence="1">
    <location>
        <begin position="28"/>
        <end position="52"/>
    </location>
</feature>
<keyword evidence="1" id="KW-1133">Transmembrane helix</keyword>
<keyword evidence="1" id="KW-0472">Membrane</keyword>
<evidence type="ECO:0000256" key="1">
    <source>
        <dbReference type="SAM" id="Phobius"/>
    </source>
</evidence>
<organism evidence="2 3">
    <name type="scientific">Flavobacterium magnum</name>
    <dbReference type="NCBI Taxonomy" id="2162713"/>
    <lineage>
        <taxon>Bacteria</taxon>
        <taxon>Pseudomonadati</taxon>
        <taxon>Bacteroidota</taxon>
        <taxon>Flavobacteriia</taxon>
        <taxon>Flavobacteriales</taxon>
        <taxon>Flavobacteriaceae</taxon>
        <taxon>Flavobacterium</taxon>
    </lineage>
</organism>
<protein>
    <submittedName>
        <fullName evidence="2">Uncharacterized protein</fullName>
    </submittedName>
</protein>
<gene>
    <name evidence="2" type="ORF">HYN48_07180</name>
</gene>
<keyword evidence="3" id="KW-1185">Reference proteome</keyword>
<dbReference type="EMBL" id="CP028811">
    <property type="protein sequence ID" value="AWA29875.1"/>
    <property type="molecule type" value="Genomic_DNA"/>
</dbReference>
<accession>A0A2S0RE31</accession>
<name>A0A2S0RE31_9FLAO</name>
<evidence type="ECO:0000313" key="2">
    <source>
        <dbReference type="EMBL" id="AWA29875.1"/>
    </source>
</evidence>
<evidence type="ECO:0000313" key="3">
    <source>
        <dbReference type="Proteomes" id="UP000244193"/>
    </source>
</evidence>
<keyword evidence="1" id="KW-0812">Transmembrane</keyword>
<dbReference type="KEGG" id="fmg:HYN48_07180"/>
<dbReference type="AlphaFoldDB" id="A0A2S0RE31"/>